<dbReference type="Proteomes" id="UP000199495">
    <property type="component" value="Unassembled WGS sequence"/>
</dbReference>
<gene>
    <name evidence="3" type="ORF">SAMN04487974_12925</name>
</gene>
<dbReference type="SMART" id="SM00947">
    <property type="entry name" value="Pro_CA"/>
    <property type="match status" value="1"/>
</dbReference>
<comment type="similarity">
    <text evidence="1">Belongs to the beta-class carbonic anhydrase family.</text>
</comment>
<keyword evidence="2" id="KW-0862">Zinc</keyword>
<dbReference type="GO" id="GO:0004089">
    <property type="term" value="F:carbonate dehydratase activity"/>
    <property type="evidence" value="ECO:0007669"/>
    <property type="project" value="InterPro"/>
</dbReference>
<dbReference type="CDD" id="cd03378">
    <property type="entry name" value="beta_CA_cladeC"/>
    <property type="match status" value="1"/>
</dbReference>
<evidence type="ECO:0000256" key="1">
    <source>
        <dbReference type="ARBA" id="ARBA00006217"/>
    </source>
</evidence>
<reference evidence="3 4" key="1">
    <citation type="submission" date="2016-10" db="EMBL/GenBank/DDBJ databases">
        <authorList>
            <person name="de Groot N.N."/>
        </authorList>
    </citation>
    <scope>NUCLEOTIDE SEQUENCE [LARGE SCALE GENOMIC DNA]</scope>
    <source>
        <strain evidence="3 4">CGMCC 1.10267</strain>
    </source>
</reference>
<dbReference type="GO" id="GO:0008270">
    <property type="term" value="F:zinc ion binding"/>
    <property type="evidence" value="ECO:0007669"/>
    <property type="project" value="InterPro"/>
</dbReference>
<evidence type="ECO:0000313" key="4">
    <source>
        <dbReference type="Proteomes" id="UP000199495"/>
    </source>
</evidence>
<dbReference type="PANTHER" id="PTHR11002">
    <property type="entry name" value="CARBONIC ANHYDRASE"/>
    <property type="match status" value="1"/>
</dbReference>
<dbReference type="InterPro" id="IPR001765">
    <property type="entry name" value="Carbonic_anhydrase"/>
</dbReference>
<keyword evidence="4" id="KW-1185">Reference proteome</keyword>
<feature type="binding site" evidence="2">
    <location>
        <position position="76"/>
    </location>
    <ligand>
        <name>Zn(2+)</name>
        <dbReference type="ChEBI" id="CHEBI:29105"/>
    </ligand>
</feature>
<organism evidence="3 4">
    <name type="scientific">Pelagibacterium luteolum</name>
    <dbReference type="NCBI Taxonomy" id="440168"/>
    <lineage>
        <taxon>Bacteria</taxon>
        <taxon>Pseudomonadati</taxon>
        <taxon>Pseudomonadota</taxon>
        <taxon>Alphaproteobacteria</taxon>
        <taxon>Hyphomicrobiales</taxon>
        <taxon>Devosiaceae</taxon>
        <taxon>Pelagibacterium</taxon>
    </lineage>
</organism>
<dbReference type="RefSeq" id="WP_201792019.1">
    <property type="nucleotide sequence ID" value="NZ_FNCS01000029.1"/>
</dbReference>
<name>A0A1G8AFQ9_9HYPH</name>
<dbReference type="STRING" id="440168.SAMN04487974_12925"/>
<accession>A0A1G8AFQ9</accession>
<dbReference type="EMBL" id="FNCS01000029">
    <property type="protein sequence ID" value="SDH19686.1"/>
    <property type="molecule type" value="Genomic_DNA"/>
</dbReference>
<feature type="binding site" evidence="2">
    <location>
        <position position="127"/>
    </location>
    <ligand>
        <name>Zn(2+)</name>
        <dbReference type="ChEBI" id="CHEBI:29105"/>
    </ligand>
</feature>
<feature type="binding site" evidence="2">
    <location>
        <position position="130"/>
    </location>
    <ligand>
        <name>Zn(2+)</name>
        <dbReference type="ChEBI" id="CHEBI:29105"/>
    </ligand>
</feature>
<comment type="cofactor">
    <cofactor evidence="2">
        <name>Zn(2+)</name>
        <dbReference type="ChEBI" id="CHEBI:29105"/>
    </cofactor>
    <text evidence="2">Binds 1 zinc ion per subunit.</text>
</comment>
<dbReference type="NCBIfam" id="NF011765">
    <property type="entry name" value="PRK15219.1"/>
    <property type="match status" value="1"/>
</dbReference>
<dbReference type="Gene3D" id="3.40.1050.10">
    <property type="entry name" value="Carbonic anhydrase"/>
    <property type="match status" value="1"/>
</dbReference>
<evidence type="ECO:0000313" key="3">
    <source>
        <dbReference type="EMBL" id="SDH19686.1"/>
    </source>
</evidence>
<dbReference type="SUPFAM" id="SSF53056">
    <property type="entry name" value="beta-carbonic anhydrase, cab"/>
    <property type="match status" value="1"/>
</dbReference>
<dbReference type="Pfam" id="PF00484">
    <property type="entry name" value="Pro_CA"/>
    <property type="match status" value="1"/>
</dbReference>
<dbReference type="PANTHER" id="PTHR11002:SF79">
    <property type="entry name" value="CARBONIC ANHYDRASE 2"/>
    <property type="match status" value="1"/>
</dbReference>
<dbReference type="InterPro" id="IPR036874">
    <property type="entry name" value="Carbonic_anhydrase_sf"/>
</dbReference>
<proteinExistence type="inferred from homology"/>
<protein>
    <submittedName>
        <fullName evidence="3">Carbonic anhydrase</fullName>
    </submittedName>
</protein>
<dbReference type="AlphaFoldDB" id="A0A1G8AFQ9"/>
<evidence type="ECO:0000256" key="2">
    <source>
        <dbReference type="PIRSR" id="PIRSR601765-1"/>
    </source>
</evidence>
<feature type="binding site" evidence="2">
    <location>
        <position position="74"/>
    </location>
    <ligand>
        <name>Zn(2+)</name>
        <dbReference type="ChEBI" id="CHEBI:29105"/>
    </ligand>
</feature>
<sequence length="224" mass="24283">MRTVSEAAKMEKQGLVEKVLTKEEQASLTPDKVIALLKEGNARFVRGEITLRNHNEQIRRAVAGQYPKAVVLSCLDSRIPVEDVFDRGIGDMFVARVAGNTINVDILGSMEFACKIAGAKLVVVMGHEHCGAVMGAIDGVQLGHITALLGKIRPATLITDGFEGVRTSENADYVCWVAEQNVRLGVERVRAESTILCEMEQAGDIKIVGAMYAMDTGEVKILTI</sequence>
<keyword evidence="2" id="KW-0479">Metal-binding</keyword>